<dbReference type="Proteomes" id="UP000054018">
    <property type="component" value="Unassembled WGS sequence"/>
</dbReference>
<keyword evidence="8" id="KW-0862">Zinc</keyword>
<keyword evidence="8" id="KW-0479">Metal-binding</keyword>
<dbReference type="GO" id="GO:0005524">
    <property type="term" value="F:ATP binding"/>
    <property type="evidence" value="ECO:0007669"/>
    <property type="project" value="UniProtKB-KW"/>
</dbReference>
<dbReference type="GO" id="GO:0043138">
    <property type="term" value="F:3'-5' DNA helicase activity"/>
    <property type="evidence" value="ECO:0007669"/>
    <property type="project" value="UniProtKB-EC"/>
</dbReference>
<dbReference type="PANTHER" id="PTHR13710">
    <property type="entry name" value="DNA HELICASE RECQ FAMILY MEMBER"/>
    <property type="match status" value="1"/>
</dbReference>
<dbReference type="GO" id="GO:0009378">
    <property type="term" value="F:four-way junction helicase activity"/>
    <property type="evidence" value="ECO:0007669"/>
    <property type="project" value="TreeGrafter"/>
</dbReference>
<dbReference type="Gene3D" id="3.40.50.300">
    <property type="entry name" value="P-loop containing nucleotide triphosphate hydrolases"/>
    <property type="match status" value="2"/>
</dbReference>
<evidence type="ECO:0000256" key="9">
    <source>
        <dbReference type="SAM" id="MobiDB-lite"/>
    </source>
</evidence>
<dbReference type="Pfam" id="PF00270">
    <property type="entry name" value="DEAD"/>
    <property type="match status" value="1"/>
</dbReference>
<keyword evidence="4" id="KW-0238">DNA-binding</keyword>
<dbReference type="GO" id="GO:0000724">
    <property type="term" value="P:double-strand break repair via homologous recombination"/>
    <property type="evidence" value="ECO:0007669"/>
    <property type="project" value="TreeGrafter"/>
</dbReference>
<dbReference type="HOGENOM" id="CLU_002727_0_0_1"/>
<keyword evidence="3" id="KW-0067">ATP-binding</keyword>
<feature type="region of interest" description="Disordered" evidence="9">
    <location>
        <begin position="105"/>
        <end position="262"/>
    </location>
</feature>
<dbReference type="PANTHER" id="PTHR13710:SF105">
    <property type="entry name" value="ATP-DEPENDENT DNA HELICASE Q1"/>
    <property type="match status" value="1"/>
</dbReference>
<dbReference type="STRING" id="765257.A0A0C9ZWY6"/>
<feature type="domain" description="Helicase ATP-binding" evidence="11">
    <location>
        <begin position="955"/>
        <end position="1114"/>
    </location>
</feature>
<accession>A0A0C9ZWY6</accession>
<feature type="domain" description="C2H2-type" evidence="10">
    <location>
        <begin position="4"/>
        <end position="38"/>
    </location>
</feature>
<feature type="region of interest" description="Disordered" evidence="9">
    <location>
        <begin position="728"/>
        <end position="749"/>
    </location>
</feature>
<evidence type="ECO:0000259" key="11">
    <source>
        <dbReference type="PROSITE" id="PS51192"/>
    </source>
</evidence>
<evidence type="ECO:0000256" key="3">
    <source>
        <dbReference type="ARBA" id="ARBA00022840"/>
    </source>
</evidence>
<evidence type="ECO:0000256" key="6">
    <source>
        <dbReference type="ARBA" id="ARBA00034617"/>
    </source>
</evidence>
<dbReference type="SMART" id="SM00490">
    <property type="entry name" value="HELICc"/>
    <property type="match status" value="1"/>
</dbReference>
<feature type="domain" description="Helicase C-terminal" evidence="12">
    <location>
        <begin position="1137"/>
        <end position="1313"/>
    </location>
</feature>
<evidence type="ECO:0000313" key="13">
    <source>
        <dbReference type="EMBL" id="KIK24173.1"/>
    </source>
</evidence>
<dbReference type="InterPro" id="IPR014001">
    <property type="entry name" value="Helicase_ATP-bd"/>
</dbReference>
<evidence type="ECO:0000259" key="10">
    <source>
        <dbReference type="PROSITE" id="PS50157"/>
    </source>
</evidence>
<feature type="compositionally biased region" description="Polar residues" evidence="9">
    <location>
        <begin position="212"/>
        <end position="225"/>
    </location>
</feature>
<dbReference type="SMART" id="SM00487">
    <property type="entry name" value="DEXDc"/>
    <property type="match status" value="1"/>
</dbReference>
<feature type="compositionally biased region" description="Acidic residues" evidence="9">
    <location>
        <begin position="170"/>
        <end position="180"/>
    </location>
</feature>
<dbReference type="EMBL" id="KN833719">
    <property type="protein sequence ID" value="KIK24173.1"/>
    <property type="molecule type" value="Genomic_DNA"/>
</dbReference>
<dbReference type="GO" id="GO:0005737">
    <property type="term" value="C:cytoplasm"/>
    <property type="evidence" value="ECO:0007669"/>
    <property type="project" value="TreeGrafter"/>
</dbReference>
<dbReference type="GO" id="GO:0005694">
    <property type="term" value="C:chromosome"/>
    <property type="evidence" value="ECO:0007669"/>
    <property type="project" value="TreeGrafter"/>
</dbReference>
<feature type="compositionally biased region" description="Low complexity" evidence="9">
    <location>
        <begin position="115"/>
        <end position="127"/>
    </location>
</feature>
<evidence type="ECO:0000256" key="4">
    <source>
        <dbReference type="ARBA" id="ARBA00023125"/>
    </source>
</evidence>
<name>A0A0C9ZWY6_9AGAM</name>
<sequence>MPTFICYSCDESFSKKSAYITHRKKCSSKATIHLPHTSQTIVLERVEGKFMCHCTAKGCPKPYKYANSLRCHIQKAGSRWIGPGIKGDPTTMEQLNLVHDKESIPDMDAPATASGGDQEQQQGVEEAGPSRVRMDSSPRHGARPDSSRYNMDSATMQGMQAGPSQTRMDLDEENDADESSDCPAGSSTSEEVNPMVEQDENMHSPSPAGPPKNTTVITYHSSSMKPSLPLEDDVQMGSPRSEKSASPRQIQQPLPSLVNDDDFVPGLRDAVEAYYEESITLLDRTGELVLQRLNSPDPTKRQEYSGKHFTGSNNMLMELSAVLRIQDPEEGSRDALPLIHQILFQVWSTAWTHQGDGDIVDPTERASSLAYDTMSLPQVWWTDTKTWKTMLYRGEQVHFADLCKVFEGTEAKLLQIWEESILMGQDIRVDYDKIADDLVNKDVGYSFLSDTRNPQLAHRDGLLRRFLQDKHSFSHFAMIREGKIIWNRSTLQAWLRSYAELQSLLLLRAQMLSGAPSHGTELTAMTYRNTQTRPTRNLVVLGKHISLLCQYLKTTALTGKDKLIPHGLDGITSDILVQDLALARPFAEVAAKACFPDKPEVVDLYHNQVFVNYDQLFDSKDLSTIMTKYSLPILNFGLTINSWRHIQTAWKRKLGCAVEDIIEMDREDNVEALQAGHNRSTENRVYGISVEALAGAAEDILPAYLNASMTWQRHCKVPLSGQLTSYKKARSTPPLAPGMEQRGQPDKQPATYSAMSAEEIQRVANAVVEQLPSTEDIASRVLEKLIPALKGILQEAMPPSEKTRDKGKCKEISTQQDCLPGQGQCQGIGDQSLIPSHHLRQGGESRTGENQIILQFSHVLSTKINSQEESHTQKEVNNLEVEMPVLVRILIPYISWALKNRSLIPEPEGHQGISDQLLISDQAPEVTTAALQAMQTLLQDPNASWKSREQKACMVTVLGGSTDLIAVLGTGAGKSMLAIVPSIIQPNQATVLVLPLKSLLLDYKRRLEFWRVPYQIFSPDRPLNISANLILVTADRALTAPWRSALAMLNEQKKVARLIFDEAHIPLMTKSYRVALQNIHELRSISMQLVLLSATLPPWCMEEVKSSFQLLRQTKIVQHCTNRPELSYHLERVASESVQDRVLEVLEMESSLWTDRDRGLVFVTSIAAGHSLCQLTAYPFYNGDKGTTDAERQLAYQQWIGGMPKVLIATTAFSAGNDYPHVRTVIHMGKPFDMVDYIQGQGRAGRDGQPANCYTVIPLSSSKPDIQHAGLEGEASLAIYEFLYCYGPRRCLRYGITLFNDGQGISCHMQEGNQECSVCLTDPGHDPSGVHIVGMTRLKQKSRQLLEAVPRTTEQTTSSHATSFEMAAMQLEEGEKILGALQDFEGGCSLCSTLDKGSSGKKKHRIEECPNLAGNGWNDYIQWRKELRYQNHHKKICYMCHVPQINDVVHPQFVQAGRGTPCRFADLVAPTAYGVYLDAEWHRLASVHFDQSWEDERAFARWLMGRPREGHHSNLIDLFMWHHQWQRAKARRGDC</sequence>
<protein>
    <recommendedName>
        <fullName evidence="7">DNA 3'-5' helicase</fullName>
        <ecNumber evidence="7">5.6.2.4</ecNumber>
    </recommendedName>
</protein>
<evidence type="ECO:0000256" key="2">
    <source>
        <dbReference type="ARBA" id="ARBA00022741"/>
    </source>
</evidence>
<dbReference type="InterPro" id="IPR027417">
    <property type="entry name" value="P-loop_NTPase"/>
</dbReference>
<dbReference type="GO" id="GO:0008270">
    <property type="term" value="F:zinc ion binding"/>
    <property type="evidence" value="ECO:0007669"/>
    <property type="project" value="UniProtKB-KW"/>
</dbReference>
<evidence type="ECO:0000256" key="1">
    <source>
        <dbReference type="ARBA" id="ARBA00005446"/>
    </source>
</evidence>
<organism evidence="13 14">
    <name type="scientific">Pisolithus microcarpus 441</name>
    <dbReference type="NCBI Taxonomy" id="765257"/>
    <lineage>
        <taxon>Eukaryota</taxon>
        <taxon>Fungi</taxon>
        <taxon>Dikarya</taxon>
        <taxon>Basidiomycota</taxon>
        <taxon>Agaricomycotina</taxon>
        <taxon>Agaricomycetes</taxon>
        <taxon>Agaricomycetidae</taxon>
        <taxon>Boletales</taxon>
        <taxon>Sclerodermatineae</taxon>
        <taxon>Pisolithaceae</taxon>
        <taxon>Pisolithus</taxon>
    </lineage>
</organism>
<keyword evidence="5" id="KW-0413">Isomerase</keyword>
<dbReference type="InterPro" id="IPR001650">
    <property type="entry name" value="Helicase_C-like"/>
</dbReference>
<keyword evidence="2" id="KW-0547">Nucleotide-binding</keyword>
<reference evidence="14" key="2">
    <citation type="submission" date="2015-01" db="EMBL/GenBank/DDBJ databases">
        <title>Evolutionary Origins and Diversification of the Mycorrhizal Mutualists.</title>
        <authorList>
            <consortium name="DOE Joint Genome Institute"/>
            <consortium name="Mycorrhizal Genomics Consortium"/>
            <person name="Kohler A."/>
            <person name="Kuo A."/>
            <person name="Nagy L.G."/>
            <person name="Floudas D."/>
            <person name="Copeland A."/>
            <person name="Barry K.W."/>
            <person name="Cichocki N."/>
            <person name="Veneault-Fourrey C."/>
            <person name="LaButti K."/>
            <person name="Lindquist E.A."/>
            <person name="Lipzen A."/>
            <person name="Lundell T."/>
            <person name="Morin E."/>
            <person name="Murat C."/>
            <person name="Riley R."/>
            <person name="Ohm R."/>
            <person name="Sun H."/>
            <person name="Tunlid A."/>
            <person name="Henrissat B."/>
            <person name="Grigoriev I.V."/>
            <person name="Hibbett D.S."/>
            <person name="Martin F."/>
        </authorList>
    </citation>
    <scope>NUCLEOTIDE SEQUENCE [LARGE SCALE GENOMIC DNA]</scope>
    <source>
        <strain evidence="14">441</strain>
    </source>
</reference>
<evidence type="ECO:0000256" key="7">
    <source>
        <dbReference type="ARBA" id="ARBA00034808"/>
    </source>
</evidence>
<feature type="compositionally biased region" description="Polar residues" evidence="9">
    <location>
        <begin position="147"/>
        <end position="167"/>
    </location>
</feature>
<dbReference type="PROSITE" id="PS50157">
    <property type="entry name" value="ZINC_FINGER_C2H2_2"/>
    <property type="match status" value="1"/>
</dbReference>
<dbReference type="PROSITE" id="PS51192">
    <property type="entry name" value="HELICASE_ATP_BIND_1"/>
    <property type="match status" value="1"/>
</dbReference>
<proteinExistence type="inferred from homology"/>
<reference evidence="13 14" key="1">
    <citation type="submission" date="2014-04" db="EMBL/GenBank/DDBJ databases">
        <authorList>
            <consortium name="DOE Joint Genome Institute"/>
            <person name="Kuo A."/>
            <person name="Kohler A."/>
            <person name="Costa M.D."/>
            <person name="Nagy L.G."/>
            <person name="Floudas D."/>
            <person name="Copeland A."/>
            <person name="Barry K.W."/>
            <person name="Cichocki N."/>
            <person name="Veneault-Fourrey C."/>
            <person name="LaButti K."/>
            <person name="Lindquist E.A."/>
            <person name="Lipzen A."/>
            <person name="Lundell T."/>
            <person name="Morin E."/>
            <person name="Murat C."/>
            <person name="Sun H."/>
            <person name="Tunlid A."/>
            <person name="Henrissat B."/>
            <person name="Grigoriev I.V."/>
            <person name="Hibbett D.S."/>
            <person name="Martin F."/>
            <person name="Nordberg H.P."/>
            <person name="Cantor M.N."/>
            <person name="Hua S.X."/>
        </authorList>
    </citation>
    <scope>NUCLEOTIDE SEQUENCE [LARGE SCALE GENOMIC DNA]</scope>
    <source>
        <strain evidence="13 14">441</strain>
    </source>
</reference>
<dbReference type="SUPFAM" id="SSF52540">
    <property type="entry name" value="P-loop containing nucleoside triphosphate hydrolases"/>
    <property type="match status" value="1"/>
</dbReference>
<keyword evidence="8" id="KW-0863">Zinc-finger</keyword>
<evidence type="ECO:0000256" key="8">
    <source>
        <dbReference type="PROSITE-ProRule" id="PRU00042"/>
    </source>
</evidence>
<evidence type="ECO:0000313" key="14">
    <source>
        <dbReference type="Proteomes" id="UP000054018"/>
    </source>
</evidence>
<dbReference type="EC" id="5.6.2.4" evidence="7"/>
<dbReference type="InterPro" id="IPR011545">
    <property type="entry name" value="DEAD/DEAH_box_helicase_dom"/>
</dbReference>
<evidence type="ECO:0000256" key="5">
    <source>
        <dbReference type="ARBA" id="ARBA00023235"/>
    </source>
</evidence>
<comment type="catalytic activity">
    <reaction evidence="6">
        <text>Couples ATP hydrolysis with the unwinding of duplex DNA by translocating in the 3'-5' direction.</text>
        <dbReference type="EC" id="5.6.2.4"/>
    </reaction>
</comment>
<dbReference type="InterPro" id="IPR013087">
    <property type="entry name" value="Znf_C2H2_type"/>
</dbReference>
<dbReference type="OrthoDB" id="3202072at2759"/>
<comment type="similarity">
    <text evidence="1">Belongs to the helicase family. RecQ subfamily.</text>
</comment>
<feature type="compositionally biased region" description="Basic and acidic residues" evidence="9">
    <location>
        <begin position="132"/>
        <end position="146"/>
    </location>
</feature>
<evidence type="ECO:0000259" key="12">
    <source>
        <dbReference type="PROSITE" id="PS51194"/>
    </source>
</evidence>
<keyword evidence="14" id="KW-1185">Reference proteome</keyword>
<gene>
    <name evidence="13" type="ORF">PISMIDRAFT_23231</name>
</gene>
<dbReference type="PROSITE" id="PS51194">
    <property type="entry name" value="HELICASE_CTER"/>
    <property type="match status" value="1"/>
</dbReference>
<dbReference type="Pfam" id="PF00271">
    <property type="entry name" value="Helicase_C"/>
    <property type="match status" value="1"/>
</dbReference>
<dbReference type="GO" id="GO:0003677">
    <property type="term" value="F:DNA binding"/>
    <property type="evidence" value="ECO:0007669"/>
    <property type="project" value="UniProtKB-KW"/>
</dbReference>